<dbReference type="Gene3D" id="3.90.190.20">
    <property type="entry name" value="Mur ligase, C-terminal domain"/>
    <property type="match status" value="1"/>
</dbReference>
<evidence type="ECO:0000256" key="11">
    <source>
        <dbReference type="RuleBase" id="RU004136"/>
    </source>
</evidence>
<feature type="binding site" evidence="10">
    <location>
        <begin position="107"/>
        <end position="113"/>
    </location>
    <ligand>
        <name>ATP</name>
        <dbReference type="ChEBI" id="CHEBI:30616"/>
    </ligand>
</feature>
<evidence type="ECO:0000256" key="3">
    <source>
        <dbReference type="ARBA" id="ARBA00022618"/>
    </source>
</evidence>
<evidence type="ECO:0000256" key="1">
    <source>
        <dbReference type="ARBA" id="ARBA00022490"/>
    </source>
</evidence>
<dbReference type="RefSeq" id="WP_087358363.1">
    <property type="nucleotide sequence ID" value="NZ_NFLJ01000022.1"/>
</dbReference>
<dbReference type="GO" id="GO:0051301">
    <property type="term" value="P:cell division"/>
    <property type="evidence" value="ECO:0007669"/>
    <property type="project" value="UniProtKB-KW"/>
</dbReference>
<dbReference type="NCBIfam" id="TIGR01143">
    <property type="entry name" value="murF"/>
    <property type="match status" value="1"/>
</dbReference>
<dbReference type="SUPFAM" id="SSF63418">
    <property type="entry name" value="MurE/MurF N-terminal domain"/>
    <property type="match status" value="1"/>
</dbReference>
<dbReference type="GO" id="GO:0005737">
    <property type="term" value="C:cytoplasm"/>
    <property type="evidence" value="ECO:0007669"/>
    <property type="project" value="UniProtKB-SubCell"/>
</dbReference>
<evidence type="ECO:0000259" key="13">
    <source>
        <dbReference type="Pfam" id="PF02875"/>
    </source>
</evidence>
<keyword evidence="3 10" id="KW-0132">Cell division</keyword>
<keyword evidence="8 10" id="KW-0131">Cell cycle</keyword>
<dbReference type="InterPro" id="IPR004101">
    <property type="entry name" value="Mur_ligase_C"/>
</dbReference>
<dbReference type="PANTHER" id="PTHR43024:SF1">
    <property type="entry name" value="UDP-N-ACETYLMURAMOYL-TRIPEPTIDE--D-ALANYL-D-ALANINE LIGASE"/>
    <property type="match status" value="1"/>
</dbReference>
<dbReference type="Pfam" id="PF02875">
    <property type="entry name" value="Mur_ligase_C"/>
    <property type="match status" value="1"/>
</dbReference>
<evidence type="ECO:0000256" key="6">
    <source>
        <dbReference type="ARBA" id="ARBA00022960"/>
    </source>
</evidence>
<dbReference type="GO" id="GO:0005524">
    <property type="term" value="F:ATP binding"/>
    <property type="evidence" value="ECO:0007669"/>
    <property type="project" value="UniProtKB-UniRule"/>
</dbReference>
<keyword evidence="2 10" id="KW-0436">Ligase</keyword>
<evidence type="ECO:0000259" key="14">
    <source>
        <dbReference type="Pfam" id="PF08245"/>
    </source>
</evidence>
<dbReference type="InterPro" id="IPR005863">
    <property type="entry name" value="UDP-N-AcMur_synth"/>
</dbReference>
<dbReference type="Pfam" id="PF01225">
    <property type="entry name" value="Mur_ligase"/>
    <property type="match status" value="1"/>
</dbReference>
<protein>
    <recommendedName>
        <fullName evidence="10 11">UDP-N-acetylmuramoyl-tripeptide--D-alanyl-D-alanine ligase</fullName>
        <ecNumber evidence="10 11">6.3.2.10</ecNumber>
    </recommendedName>
    <alternativeName>
        <fullName evidence="10">D-alanyl-D-alanine-adding enzyme</fullName>
    </alternativeName>
</protein>
<dbReference type="AlphaFoldDB" id="A0A1Y4SVN3"/>
<comment type="pathway">
    <text evidence="10 11">Cell wall biogenesis; peptidoglycan biosynthesis.</text>
</comment>
<evidence type="ECO:0000256" key="2">
    <source>
        <dbReference type="ARBA" id="ARBA00022598"/>
    </source>
</evidence>
<proteinExistence type="inferred from homology"/>
<evidence type="ECO:0000313" key="15">
    <source>
        <dbReference type="EMBL" id="OUQ33967.1"/>
    </source>
</evidence>
<name>A0A1Y4SVN3_9FIRM</name>
<comment type="similarity">
    <text evidence="10">Belongs to the MurCDEF family. MurF subfamily.</text>
</comment>
<dbReference type="InterPro" id="IPR035911">
    <property type="entry name" value="MurE/MurF_N"/>
</dbReference>
<evidence type="ECO:0000256" key="8">
    <source>
        <dbReference type="ARBA" id="ARBA00023306"/>
    </source>
</evidence>
<dbReference type="InterPro" id="IPR013221">
    <property type="entry name" value="Mur_ligase_cen"/>
</dbReference>
<dbReference type="InterPro" id="IPR036615">
    <property type="entry name" value="Mur_ligase_C_dom_sf"/>
</dbReference>
<keyword evidence="9 10" id="KW-0961">Cell wall biogenesis/degradation</keyword>
<evidence type="ECO:0000256" key="9">
    <source>
        <dbReference type="ARBA" id="ARBA00023316"/>
    </source>
</evidence>
<feature type="domain" description="Mur ligase central" evidence="14">
    <location>
        <begin position="105"/>
        <end position="288"/>
    </location>
</feature>
<evidence type="ECO:0000256" key="4">
    <source>
        <dbReference type="ARBA" id="ARBA00022741"/>
    </source>
</evidence>
<dbReference type="SUPFAM" id="SSF53244">
    <property type="entry name" value="MurD-like peptide ligases, peptide-binding domain"/>
    <property type="match status" value="1"/>
</dbReference>
<dbReference type="HAMAP" id="MF_02019">
    <property type="entry name" value="MurF"/>
    <property type="match status" value="1"/>
</dbReference>
<dbReference type="EMBL" id="NFLJ01000022">
    <property type="protein sequence ID" value="OUQ33967.1"/>
    <property type="molecule type" value="Genomic_DNA"/>
</dbReference>
<keyword evidence="1 10" id="KW-0963">Cytoplasm</keyword>
<evidence type="ECO:0000313" key="16">
    <source>
        <dbReference type="Proteomes" id="UP000195305"/>
    </source>
</evidence>
<comment type="catalytic activity">
    <reaction evidence="10 11">
        <text>D-alanyl-D-alanine + UDP-N-acetyl-alpha-D-muramoyl-L-alanyl-gamma-D-glutamyl-meso-2,6-diaminopimelate + ATP = UDP-N-acetyl-alpha-D-muramoyl-L-alanyl-gamma-D-glutamyl-meso-2,6-diaminopimeloyl-D-alanyl-D-alanine + ADP + phosphate + H(+)</text>
        <dbReference type="Rhea" id="RHEA:28374"/>
        <dbReference type="ChEBI" id="CHEBI:15378"/>
        <dbReference type="ChEBI" id="CHEBI:30616"/>
        <dbReference type="ChEBI" id="CHEBI:43474"/>
        <dbReference type="ChEBI" id="CHEBI:57822"/>
        <dbReference type="ChEBI" id="CHEBI:61386"/>
        <dbReference type="ChEBI" id="CHEBI:83905"/>
        <dbReference type="ChEBI" id="CHEBI:456216"/>
        <dbReference type="EC" id="6.3.2.10"/>
    </reaction>
</comment>
<dbReference type="InterPro" id="IPR051046">
    <property type="entry name" value="MurCDEF_CellWall_CoF430Synth"/>
</dbReference>
<keyword evidence="5 10" id="KW-0067">ATP-binding</keyword>
<dbReference type="GO" id="GO:0008360">
    <property type="term" value="P:regulation of cell shape"/>
    <property type="evidence" value="ECO:0007669"/>
    <property type="project" value="UniProtKB-KW"/>
</dbReference>
<dbReference type="PANTHER" id="PTHR43024">
    <property type="entry name" value="UDP-N-ACETYLMURAMOYL-TRIPEPTIDE--D-ALANYL-D-ALANINE LIGASE"/>
    <property type="match status" value="1"/>
</dbReference>
<comment type="subcellular location">
    <subcellularLocation>
        <location evidence="10 11">Cytoplasm</location>
    </subcellularLocation>
</comment>
<feature type="domain" description="Mur ligase C-terminal" evidence="13">
    <location>
        <begin position="311"/>
        <end position="432"/>
    </location>
</feature>
<evidence type="ECO:0000256" key="7">
    <source>
        <dbReference type="ARBA" id="ARBA00022984"/>
    </source>
</evidence>
<dbReference type="Pfam" id="PF08245">
    <property type="entry name" value="Mur_ligase_M"/>
    <property type="match status" value="1"/>
</dbReference>
<dbReference type="InterPro" id="IPR000713">
    <property type="entry name" value="Mur_ligase_N"/>
</dbReference>
<dbReference type="UniPathway" id="UPA00219"/>
<accession>A0A1Y4SVN3</accession>
<dbReference type="OrthoDB" id="9801978at2"/>
<keyword evidence="6 10" id="KW-0133">Cell shape</keyword>
<organism evidence="15 16">
    <name type="scientific">Massilimicrobiota timonensis</name>
    <dbReference type="NCBI Taxonomy" id="1776392"/>
    <lineage>
        <taxon>Bacteria</taxon>
        <taxon>Bacillati</taxon>
        <taxon>Bacillota</taxon>
        <taxon>Erysipelotrichia</taxon>
        <taxon>Erysipelotrichales</taxon>
        <taxon>Erysipelotrichaceae</taxon>
        <taxon>Massilimicrobiota</taxon>
    </lineage>
</organism>
<sequence length="450" mass="50405">MLIKEIVEATGGTLLSGNMNDDVRGFTQDTRQIHQGDMYIPLVGEKNDGHQFIKQAFEAGASAVITAHPIEDDTHNVILVKDTLQALTEMAAYLREHRDVKVVGITGSVGKTSTKDMIYAVVSTQYKTLKTLGNYNNHIGLPLTILRHQNEDVMVLEMGMNHLGEIHHLTHIAKPDIACITNVGTAHIGELGSRENILKAKMEIVDGISKDGTLIINDNNDLLHTVACDYCDVVRVGYNDDCQLKAHHLQLLLEESYFDLDYQGKTYHVHVPVSGEHFVVNALIAIAVGLSLDIPIERCIAGIDRFELTKNRMDIIELIQGMKVIDGTYNANLDSMKSSLDVLAQYPERKIAVLADMLELGEYEQAFHEEVGDYVAQKHIDVLLTVGQASRHIMLKAKEKGIEAYHFENNQQLKQKLEQMIQKNDVILVKGSHGMHLHEIVEYLKEIYKK</sequence>
<comment type="function">
    <text evidence="10 11">Involved in cell wall formation. Catalyzes the final step in the synthesis of UDP-N-acetylmuramoyl-pentapeptide, the precursor of murein.</text>
</comment>
<dbReference type="EC" id="6.3.2.10" evidence="10 11"/>
<dbReference type="GO" id="GO:0008766">
    <property type="term" value="F:UDP-N-acetylmuramoylalanyl-D-glutamyl-2,6-diaminopimelate-D-alanyl-D-alanine ligase activity"/>
    <property type="evidence" value="ECO:0007669"/>
    <property type="project" value="RHEA"/>
</dbReference>
<keyword evidence="16" id="KW-1185">Reference proteome</keyword>
<gene>
    <name evidence="10" type="primary">murF</name>
    <name evidence="15" type="ORF">B5E75_08500</name>
</gene>
<evidence type="ECO:0000256" key="5">
    <source>
        <dbReference type="ARBA" id="ARBA00022840"/>
    </source>
</evidence>
<evidence type="ECO:0000259" key="12">
    <source>
        <dbReference type="Pfam" id="PF01225"/>
    </source>
</evidence>
<dbReference type="GO" id="GO:0071555">
    <property type="term" value="P:cell wall organization"/>
    <property type="evidence" value="ECO:0007669"/>
    <property type="project" value="UniProtKB-KW"/>
</dbReference>
<dbReference type="GO" id="GO:0047480">
    <property type="term" value="F:UDP-N-acetylmuramoyl-tripeptide-D-alanyl-D-alanine ligase activity"/>
    <property type="evidence" value="ECO:0007669"/>
    <property type="project" value="UniProtKB-UniRule"/>
</dbReference>
<dbReference type="Gene3D" id="3.40.1390.10">
    <property type="entry name" value="MurE/MurF, N-terminal domain"/>
    <property type="match status" value="1"/>
</dbReference>
<dbReference type="SUPFAM" id="SSF53623">
    <property type="entry name" value="MurD-like peptide ligases, catalytic domain"/>
    <property type="match status" value="1"/>
</dbReference>
<feature type="domain" description="Mur ligase N-terminal catalytic" evidence="12">
    <location>
        <begin position="25"/>
        <end position="92"/>
    </location>
</feature>
<keyword evidence="4 10" id="KW-0547">Nucleotide-binding</keyword>
<dbReference type="Proteomes" id="UP000195305">
    <property type="component" value="Unassembled WGS sequence"/>
</dbReference>
<dbReference type="GO" id="GO:0009252">
    <property type="term" value="P:peptidoglycan biosynthetic process"/>
    <property type="evidence" value="ECO:0007669"/>
    <property type="project" value="UniProtKB-UniRule"/>
</dbReference>
<reference evidence="15 16" key="1">
    <citation type="journal article" date="2018" name="BMC Genomics">
        <title>Whole genome sequencing and function prediction of 133 gut anaerobes isolated from chicken caecum in pure cultures.</title>
        <authorList>
            <person name="Medvecky M."/>
            <person name="Cejkova D."/>
            <person name="Polansky O."/>
            <person name="Karasova D."/>
            <person name="Kubasova T."/>
            <person name="Cizek A."/>
            <person name="Rychlik I."/>
        </authorList>
    </citation>
    <scope>NUCLEOTIDE SEQUENCE [LARGE SCALE GENOMIC DNA]</scope>
    <source>
        <strain evidence="15 16">An13</strain>
    </source>
</reference>
<dbReference type="InterPro" id="IPR036565">
    <property type="entry name" value="Mur-like_cat_sf"/>
</dbReference>
<comment type="caution">
    <text evidence="15">The sequence shown here is derived from an EMBL/GenBank/DDBJ whole genome shotgun (WGS) entry which is preliminary data.</text>
</comment>
<dbReference type="Gene3D" id="3.40.1190.10">
    <property type="entry name" value="Mur-like, catalytic domain"/>
    <property type="match status" value="1"/>
</dbReference>
<keyword evidence="7 10" id="KW-0573">Peptidoglycan synthesis</keyword>
<evidence type="ECO:0000256" key="10">
    <source>
        <dbReference type="HAMAP-Rule" id="MF_02019"/>
    </source>
</evidence>